<name>A0A4U0WWJ7_9PEZI</name>
<feature type="transmembrane region" description="Helical" evidence="8">
    <location>
        <begin position="54"/>
        <end position="77"/>
    </location>
</feature>
<dbReference type="GO" id="GO:0005351">
    <property type="term" value="F:carbohydrate:proton symporter activity"/>
    <property type="evidence" value="ECO:0007669"/>
    <property type="project" value="TreeGrafter"/>
</dbReference>
<dbReference type="SUPFAM" id="SSF103473">
    <property type="entry name" value="MFS general substrate transporter"/>
    <property type="match status" value="1"/>
</dbReference>
<dbReference type="InterPro" id="IPR020846">
    <property type="entry name" value="MFS_dom"/>
</dbReference>
<dbReference type="AlphaFoldDB" id="A0A4U0WWJ7"/>
<feature type="transmembrane region" description="Helical" evidence="8">
    <location>
        <begin position="84"/>
        <end position="102"/>
    </location>
</feature>
<dbReference type="PROSITE" id="PS00217">
    <property type="entry name" value="SUGAR_TRANSPORT_2"/>
    <property type="match status" value="1"/>
</dbReference>
<feature type="transmembrane region" description="Helical" evidence="8">
    <location>
        <begin position="431"/>
        <end position="450"/>
    </location>
</feature>
<feature type="transmembrane region" description="Helical" evidence="8">
    <location>
        <begin position="332"/>
        <end position="355"/>
    </location>
</feature>
<comment type="caution">
    <text evidence="10">The sequence shown here is derived from an EMBL/GenBank/DDBJ whole genome shotgun (WGS) entry which is preliminary data.</text>
</comment>
<dbReference type="InterPro" id="IPR050360">
    <property type="entry name" value="MFS_Sugar_Transporters"/>
</dbReference>
<dbReference type="PROSITE" id="PS00216">
    <property type="entry name" value="SUGAR_TRANSPORT_1"/>
    <property type="match status" value="1"/>
</dbReference>
<dbReference type="OrthoDB" id="6133115at2759"/>
<feature type="transmembrane region" description="Helical" evidence="8">
    <location>
        <begin position="402"/>
        <end position="419"/>
    </location>
</feature>
<comment type="subcellular location">
    <subcellularLocation>
        <location evidence="1">Membrane</location>
        <topology evidence="1">Multi-pass membrane protein</topology>
    </subcellularLocation>
</comment>
<dbReference type="Proteomes" id="UP000308768">
    <property type="component" value="Unassembled WGS sequence"/>
</dbReference>
<dbReference type="EMBL" id="NAJN01000968">
    <property type="protein sequence ID" value="TKA66933.1"/>
    <property type="molecule type" value="Genomic_DNA"/>
</dbReference>
<evidence type="ECO:0000256" key="5">
    <source>
        <dbReference type="ARBA" id="ARBA00022989"/>
    </source>
</evidence>
<dbReference type="Pfam" id="PF00083">
    <property type="entry name" value="Sugar_tr"/>
    <property type="match status" value="1"/>
</dbReference>
<evidence type="ECO:0000256" key="8">
    <source>
        <dbReference type="SAM" id="Phobius"/>
    </source>
</evidence>
<dbReference type="Gene3D" id="1.20.1250.20">
    <property type="entry name" value="MFS general substrate transporter like domains"/>
    <property type="match status" value="1"/>
</dbReference>
<evidence type="ECO:0000313" key="11">
    <source>
        <dbReference type="Proteomes" id="UP000308768"/>
    </source>
</evidence>
<dbReference type="InterPro" id="IPR036259">
    <property type="entry name" value="MFS_trans_sf"/>
</dbReference>
<sequence length="799" mass="87229">MGGPAGVVAESGNAIYKTLNNNPRPTNGYDGSLINGLLAIPLFNQNLGNVKSSILGLILAGISLGGLPSFIPASYVSDTMGRRFTVGIGSSLMVAAAVIQCATHGPWAFFGTRVLLGIGLGFAQTAAPPLTTEIAHPKHRGNITNLFQAIWYWGSIVSACVTLGTLFLGNNWSWRIPCLLQGLFPGIQLLGLMLVPESPRWLVSKGRHEEALNILARYHANGDREDELVQYEFKEICEVIEKEKEIAKTTGFRSFFATRGNRHRLLICVLVGFMIQWAGNGIVSYYLAPMLKSVGITSSISQAGINLGIQVWNAILAALGALAAERYGRRPLWLLSASGMLASFIVVTALSGVFAEKGIKAAGSATVAFLFIFFGFYDIAFTPLSIAYPVEILPFRLRAKGLSINLTVVFGAGFFNQYVNPIALEALHWKFYFVYIGTLAAMIPTIYFLFPETKGRTLEEIATVFDGPDAEPDVFRRASLMTMGSRHPSRWLKSTTLKSPIPDPDEEPSSGNFIGPRHRRIPMKSLEVYLDIYHHKMYPIWPVVDKSALVTRLRLPSDDAEAYALAAAVCAATATQLQLAFAVSGGDISLDPATMITEVQEIRTLVDYQETPTHVSITQQWMRLMFWKLSMSHIILSMDPADGSQSFTFPVQVARDVLSNMTTFSMDTLEAHGQGMVTILLPDLNSEVDTGPQEMKLFEFANTLADVIVCIPSAENSMHYHAQDFLLHFANVLGSFRGGNNALLPLLQKRLADCGVNIPAVPRFLDVTNEFSESDSASSIVVTEGNVSDYDGYPAASVP</sequence>
<dbReference type="PANTHER" id="PTHR48022:SF64">
    <property type="entry name" value="MAJOR FACILITATOR SUPERFAMILY (MFS) PROFILE DOMAIN-CONTAINING PROTEIN"/>
    <property type="match status" value="1"/>
</dbReference>
<keyword evidence="5 8" id="KW-1133">Transmembrane helix</keyword>
<dbReference type="GO" id="GO:0016020">
    <property type="term" value="C:membrane"/>
    <property type="evidence" value="ECO:0007669"/>
    <property type="project" value="UniProtKB-SubCell"/>
</dbReference>
<evidence type="ECO:0000256" key="7">
    <source>
        <dbReference type="SAM" id="MobiDB-lite"/>
    </source>
</evidence>
<evidence type="ECO:0000256" key="2">
    <source>
        <dbReference type="ARBA" id="ARBA00010992"/>
    </source>
</evidence>
<gene>
    <name evidence="10" type="ORF">B0A49_08936</name>
</gene>
<reference evidence="10 11" key="1">
    <citation type="submission" date="2017-03" db="EMBL/GenBank/DDBJ databases">
        <title>Genomes of endolithic fungi from Antarctica.</title>
        <authorList>
            <person name="Coleine C."/>
            <person name="Masonjones S."/>
            <person name="Stajich J.E."/>
        </authorList>
    </citation>
    <scope>NUCLEOTIDE SEQUENCE [LARGE SCALE GENOMIC DNA]</scope>
    <source>
        <strain evidence="10 11">CCFEE 5187</strain>
    </source>
</reference>
<feature type="region of interest" description="Disordered" evidence="7">
    <location>
        <begin position="495"/>
        <end position="514"/>
    </location>
</feature>
<evidence type="ECO:0000256" key="1">
    <source>
        <dbReference type="ARBA" id="ARBA00004141"/>
    </source>
</evidence>
<evidence type="ECO:0000256" key="6">
    <source>
        <dbReference type="ARBA" id="ARBA00023136"/>
    </source>
</evidence>
<dbReference type="NCBIfam" id="TIGR00879">
    <property type="entry name" value="SP"/>
    <property type="match status" value="1"/>
</dbReference>
<dbReference type="InterPro" id="IPR005829">
    <property type="entry name" value="Sugar_transporter_CS"/>
</dbReference>
<proteinExistence type="inferred from homology"/>
<feature type="transmembrane region" description="Helical" evidence="8">
    <location>
        <begin position="265"/>
        <end position="287"/>
    </location>
</feature>
<evidence type="ECO:0000313" key="10">
    <source>
        <dbReference type="EMBL" id="TKA66933.1"/>
    </source>
</evidence>
<evidence type="ECO:0000256" key="4">
    <source>
        <dbReference type="ARBA" id="ARBA00022692"/>
    </source>
</evidence>
<feature type="transmembrane region" description="Helical" evidence="8">
    <location>
        <begin position="307"/>
        <end position="325"/>
    </location>
</feature>
<keyword evidence="3" id="KW-0813">Transport</keyword>
<keyword evidence="6 8" id="KW-0472">Membrane</keyword>
<feature type="transmembrane region" description="Helical" evidence="8">
    <location>
        <begin position="149"/>
        <end position="168"/>
    </location>
</feature>
<evidence type="ECO:0000259" key="9">
    <source>
        <dbReference type="PROSITE" id="PS50850"/>
    </source>
</evidence>
<dbReference type="InterPro" id="IPR005828">
    <property type="entry name" value="MFS_sugar_transport-like"/>
</dbReference>
<dbReference type="FunFam" id="1.20.1250.20:FF:000134">
    <property type="entry name" value="MFS sugar transporter protein"/>
    <property type="match status" value="1"/>
</dbReference>
<dbReference type="STRING" id="331657.A0A4U0WWJ7"/>
<dbReference type="InterPro" id="IPR003663">
    <property type="entry name" value="Sugar/inositol_transpt"/>
</dbReference>
<dbReference type="PROSITE" id="PS50850">
    <property type="entry name" value="MFS"/>
    <property type="match status" value="1"/>
</dbReference>
<organism evidence="10 11">
    <name type="scientific">Cryomyces minteri</name>
    <dbReference type="NCBI Taxonomy" id="331657"/>
    <lineage>
        <taxon>Eukaryota</taxon>
        <taxon>Fungi</taxon>
        <taxon>Dikarya</taxon>
        <taxon>Ascomycota</taxon>
        <taxon>Pezizomycotina</taxon>
        <taxon>Dothideomycetes</taxon>
        <taxon>Dothideomycetes incertae sedis</taxon>
        <taxon>Cryomyces</taxon>
    </lineage>
</organism>
<protein>
    <recommendedName>
        <fullName evidence="9">Major facilitator superfamily (MFS) profile domain-containing protein</fullName>
    </recommendedName>
</protein>
<accession>A0A4U0WWJ7</accession>
<dbReference type="PANTHER" id="PTHR48022">
    <property type="entry name" value="PLASTIDIC GLUCOSE TRANSPORTER 4"/>
    <property type="match status" value="1"/>
</dbReference>
<keyword evidence="4 8" id="KW-0812">Transmembrane</keyword>
<evidence type="ECO:0000256" key="3">
    <source>
        <dbReference type="ARBA" id="ARBA00022448"/>
    </source>
</evidence>
<feature type="transmembrane region" description="Helical" evidence="8">
    <location>
        <begin position="367"/>
        <end position="390"/>
    </location>
</feature>
<feature type="domain" description="Major facilitator superfamily (MFS) profile" evidence="9">
    <location>
        <begin position="1"/>
        <end position="454"/>
    </location>
</feature>
<comment type="similarity">
    <text evidence="2">Belongs to the major facilitator superfamily. Sugar transporter (TC 2.A.1.1) family.</text>
</comment>
<keyword evidence="11" id="KW-1185">Reference proteome</keyword>